<evidence type="ECO:0000313" key="1">
    <source>
        <dbReference type="EMBL" id="CAH0027350.1"/>
    </source>
</evidence>
<reference evidence="1" key="1">
    <citation type="submission" date="2021-10" db="EMBL/GenBank/DDBJ databases">
        <authorList>
            <person name="Piombo E."/>
        </authorList>
    </citation>
    <scope>NUCLEOTIDE SEQUENCE</scope>
</reference>
<accession>A0A9N9VP83</accession>
<organism evidence="1 2">
    <name type="scientific">Clonostachys rhizophaga</name>
    <dbReference type="NCBI Taxonomy" id="160324"/>
    <lineage>
        <taxon>Eukaryota</taxon>
        <taxon>Fungi</taxon>
        <taxon>Dikarya</taxon>
        <taxon>Ascomycota</taxon>
        <taxon>Pezizomycotina</taxon>
        <taxon>Sordariomycetes</taxon>
        <taxon>Hypocreomycetidae</taxon>
        <taxon>Hypocreales</taxon>
        <taxon>Bionectriaceae</taxon>
        <taxon>Clonostachys</taxon>
    </lineage>
</organism>
<protein>
    <submittedName>
        <fullName evidence="1">Uncharacterized protein</fullName>
    </submittedName>
</protein>
<comment type="caution">
    <text evidence="1">The sequence shown here is derived from an EMBL/GenBank/DDBJ whole genome shotgun (WGS) entry which is preliminary data.</text>
</comment>
<name>A0A9N9VP83_9HYPO</name>
<gene>
    <name evidence="1" type="ORF">CRHIZ90672A_00003880</name>
</gene>
<proteinExistence type="predicted"/>
<dbReference type="EMBL" id="CABFNQ020000726">
    <property type="protein sequence ID" value="CAH0027350.1"/>
    <property type="molecule type" value="Genomic_DNA"/>
</dbReference>
<dbReference type="Proteomes" id="UP000696573">
    <property type="component" value="Unassembled WGS sequence"/>
</dbReference>
<keyword evidence="2" id="KW-1185">Reference proteome</keyword>
<dbReference type="AlphaFoldDB" id="A0A9N9VP83"/>
<evidence type="ECO:0000313" key="2">
    <source>
        <dbReference type="Proteomes" id="UP000696573"/>
    </source>
</evidence>
<dbReference type="OrthoDB" id="5147944at2759"/>
<sequence length="360" mass="40388">MPESNCLCHFLDDDYKISNISLEALRKRDLSITQALNSLSGQLGFEIFLAVLDKELVGLCQDPKPVSWYTSDQHIEEYFTEEPKRVNFRVLKHVFEKNYRIATLVGLDGNLVAENLCLNESVLLETDGFNAVKPKVKGENKMDSEPTATHLFSRTALVIVPQRSLSAFFQHTPERGFRKNPIKDPQSAAGFLAKASLRPQAPDIYSDNLPNYCRHVSDRRGMQYRGGTQNGTSLSEKDDSDVLYTALRLGNLGLFDQVLKEHRRLGQVPRGVIGGILKWLDFADGESQSRFDQIKSRLDILIEGGATLSLKLQTLTSFASPSMQENASEGAVHPNVPDFVLDWILSWLSYEATVKCRSSF</sequence>